<evidence type="ECO:0000313" key="2">
    <source>
        <dbReference type="EMBL" id="AZB19580.1"/>
    </source>
</evidence>
<accession>A0AAD0YYB3</accession>
<feature type="signal peptide" evidence="1">
    <location>
        <begin position="1"/>
        <end position="24"/>
    </location>
</feature>
<organism evidence="2 3">
    <name type="scientific">Chryseobacterium indologenes</name>
    <name type="common">Flavobacterium indologenes</name>
    <dbReference type="NCBI Taxonomy" id="253"/>
    <lineage>
        <taxon>Bacteria</taxon>
        <taxon>Pseudomonadati</taxon>
        <taxon>Bacteroidota</taxon>
        <taxon>Flavobacteriia</taxon>
        <taxon>Flavobacteriales</taxon>
        <taxon>Weeksellaceae</taxon>
        <taxon>Chryseobacterium group</taxon>
        <taxon>Chryseobacterium</taxon>
    </lineage>
</organism>
<protein>
    <submittedName>
        <fullName evidence="2">Uncharacterized protein</fullName>
    </submittedName>
</protein>
<dbReference type="AlphaFoldDB" id="A0AAD0YYB3"/>
<reference evidence="2 3" key="1">
    <citation type="submission" date="2018-11" db="EMBL/GenBank/DDBJ databases">
        <title>Proposal to divide the Flavobacteriaceae and reorganize its genera based on Amino Acid Identity values calculated from whole genome sequences.</title>
        <authorList>
            <person name="Nicholson A.C."/>
            <person name="Gulvik C.A."/>
            <person name="Whitney A.M."/>
            <person name="Humrighouse B.W."/>
            <person name="Bell M."/>
            <person name="Holmes B."/>
            <person name="Steigerwalt A.G."/>
            <person name="Villarma A."/>
            <person name="Sheth M."/>
            <person name="Batra D."/>
            <person name="Pryor J."/>
            <person name="Bernardet J.-F."/>
            <person name="Hugo C."/>
            <person name="Kampfer P."/>
            <person name="Newman J."/>
            <person name="McQuiston J.R."/>
        </authorList>
    </citation>
    <scope>NUCLEOTIDE SEQUENCE [LARGE SCALE GENOMIC DNA]</scope>
    <source>
        <strain evidence="2 3">H5559</strain>
    </source>
</reference>
<dbReference type="Proteomes" id="UP000269015">
    <property type="component" value="Chromosome"/>
</dbReference>
<gene>
    <name evidence="2" type="ORF">EG352_18310</name>
</gene>
<keyword evidence="1" id="KW-0732">Signal</keyword>
<sequence>MIKKIKMKKTLVIIMAVYSAAVFGQKVSDYKYVSIPQKFETFKGDTFGLEAFLAKGLAAKNYTVLPAHIDQWPAEAKDNSCNIVNAEVINDKSLFTNKVIVQFKDCNKKVIFESKGRSDIKEFETGYPDALKDALLKVASSNPVEMLPAVQKKVSDQVASVSEPVAQSTSVAPTAGNFSNGKTDVQKIQIDASQFILAKSGSSVPFAVFKNSSKKDVFIVKLADGNSTVGYFENGSIVIDIPQSDGRYTKEVFTGK</sequence>
<evidence type="ECO:0000256" key="1">
    <source>
        <dbReference type="SAM" id="SignalP"/>
    </source>
</evidence>
<dbReference type="EMBL" id="CP033930">
    <property type="protein sequence ID" value="AZB19580.1"/>
    <property type="molecule type" value="Genomic_DNA"/>
</dbReference>
<dbReference type="KEGG" id="cio:CEQ15_21550"/>
<evidence type="ECO:0000313" key="3">
    <source>
        <dbReference type="Proteomes" id="UP000269015"/>
    </source>
</evidence>
<proteinExistence type="predicted"/>
<name>A0AAD0YYB3_CHRID</name>
<feature type="chain" id="PRO_5042053182" evidence="1">
    <location>
        <begin position="25"/>
        <end position="256"/>
    </location>
</feature>